<keyword evidence="2" id="KW-0472">Membrane</keyword>
<keyword evidence="4" id="KW-1185">Reference proteome</keyword>
<evidence type="ECO:0000313" key="4">
    <source>
        <dbReference type="Proteomes" id="UP001057474"/>
    </source>
</evidence>
<feature type="transmembrane region" description="Helical" evidence="2">
    <location>
        <begin position="975"/>
        <end position="996"/>
    </location>
</feature>
<evidence type="ECO:0000256" key="1">
    <source>
        <dbReference type="SAM" id="Coils"/>
    </source>
</evidence>
<gene>
    <name evidence="3" type="ORF">J2N86_01635</name>
</gene>
<evidence type="ECO:0000256" key="2">
    <source>
        <dbReference type="SAM" id="Phobius"/>
    </source>
</evidence>
<accession>A0ABY4Y9M1</accession>
<keyword evidence="1" id="KW-0175">Coiled coil</keyword>
<organism evidence="3 4">
    <name type="scientific">Legionella lytica</name>
    <dbReference type="NCBI Taxonomy" id="96232"/>
    <lineage>
        <taxon>Bacteria</taxon>
        <taxon>Pseudomonadati</taxon>
        <taxon>Pseudomonadota</taxon>
        <taxon>Gammaproteobacteria</taxon>
        <taxon>Legionellales</taxon>
        <taxon>Legionellaceae</taxon>
        <taxon>Legionella</taxon>
    </lineage>
</organism>
<proteinExistence type="predicted"/>
<feature type="coiled-coil region" evidence="1">
    <location>
        <begin position="817"/>
        <end position="886"/>
    </location>
</feature>
<dbReference type="EMBL" id="CP071527">
    <property type="protein sequence ID" value="USQ14063.1"/>
    <property type="molecule type" value="Genomic_DNA"/>
</dbReference>
<sequence length="1054" mass="118456">MPGSKAKPFLLTMLGTDTKLSPTTKKIKKERVLQKGEVVSDYPKGESLSLVSMQVQVEGKAEITQGPIPYKTDEVTVVNGPTTSGANVGEKIGFGVAEILLAIARGQLPVNIIAHSRGAVESTLIMHEVQAIQNMIAACNSIDEVIAELFRQQTERHNAKKPINNTPDIIAHLKAQLQLIPQEERETWFESLKKNIPNASINFFGIDPVPGDCFPITWYDNRYFTIPPIAKNVQILYYENEHSSLGFTPAWIQPESPEQKFVYHTIPGHHGTGSAGNNGSQQKVVMTDPSVKATHVQKLLIYKLLDFLNQHGVSFKDLSSELFQKHTALGRKYAMMLKDDDLSEISDIFEDLELDDVQLDVSDKIDEHSEQIKPVVNAASTNDKKIDVAKLNFPAIFRELYDKIALNRKAYEAFNNTCYIMMGVTPQRRILRKDDSGKTDHTYGFLTDAISINSGFVNDEHATLIKEYFFSMFQLDRAPENLAAIVNEVSAVLEKNIKPLADHDQIEDLTNSYILVDNKNANLRDKATRDVVSKTFGGVIQLVSTHYLTVDWSSADKQAEKQQLFDAIINLLHKFKELSALQDVIAQTFVSELTALAVSGIGDTLEDQYQILTKSYARINEATDKRLQRFFHDLSTQFAVNGTNFAINEAVAEIIESPAYNELADHPPALKIAYIFEQLSTMNGCAELIVKIEENFNQHHSKIGSNEENDNDTDIIEELAGNFVEQYADSMDAFAKLHEQIQVFMNDLSALSNLVPEKTGDFGVYVLKLRQNSLTLVERAAQKFYYGHHLDELPPIARAGTFAELVERYAIENYGIVDRAKENQIALENENEQLRLANGQLNNDKSELQDQLNTTNEENANVKRQIKKKTQKNQKFQAALNSEEEAKNLLLISQKLRPLTEDYLRKLENSTSDENGTRSKKIEHLNALLESLNDTVTHPKPSKRVKEFYDKLKVATQELDKHRDKDWIRYVKNTVIASAILVTAVLPGLLFLLAYVKITGNSPYFWASQGSSFVNELNKVRPLPSAAKETGERVVENNEEEVEVVVNNPLNASV</sequence>
<protein>
    <submittedName>
        <fullName evidence="3">Uncharacterized protein</fullName>
    </submittedName>
</protein>
<dbReference type="RefSeq" id="WP_252580471.1">
    <property type="nucleotide sequence ID" value="NZ_CP071527.1"/>
</dbReference>
<reference evidence="3" key="1">
    <citation type="submission" date="2021-03" db="EMBL/GenBank/DDBJ databases">
        <title>Legionella lytica PCM 2298.</title>
        <authorList>
            <person name="Koper P."/>
        </authorList>
    </citation>
    <scope>NUCLEOTIDE SEQUENCE</scope>
    <source>
        <strain evidence="3">PCM 2298</strain>
    </source>
</reference>
<evidence type="ECO:0000313" key="3">
    <source>
        <dbReference type="EMBL" id="USQ14063.1"/>
    </source>
</evidence>
<keyword evidence="2" id="KW-1133">Transmembrane helix</keyword>
<keyword evidence="2" id="KW-0812">Transmembrane</keyword>
<dbReference type="Proteomes" id="UP001057474">
    <property type="component" value="Chromosome"/>
</dbReference>
<name>A0ABY4Y9M1_9GAMM</name>